<dbReference type="EMBL" id="VVYV01000077">
    <property type="protein sequence ID" value="KAA5412209.1"/>
    <property type="molecule type" value="Genomic_DNA"/>
</dbReference>
<protein>
    <submittedName>
        <fullName evidence="8">T9SS C-terminal target domain-containing protein</fullName>
    </submittedName>
    <submittedName>
        <fullName evidence="3">T9SS type A sorting domain-containing protein</fullName>
    </submittedName>
</protein>
<proteinExistence type="predicted"/>
<dbReference type="EMBL" id="VVYW01000004">
    <property type="protein sequence ID" value="KAA5410186.1"/>
    <property type="molecule type" value="Genomic_DNA"/>
</dbReference>
<dbReference type="Proteomes" id="UP000283341">
    <property type="component" value="Unassembled WGS sequence"/>
</dbReference>
<dbReference type="EMBL" id="JARFID010000018">
    <property type="protein sequence ID" value="MDE8695844.1"/>
    <property type="molecule type" value="Genomic_DNA"/>
</dbReference>
<evidence type="ECO:0000313" key="8">
    <source>
        <dbReference type="EMBL" id="RGS33151.1"/>
    </source>
</evidence>
<dbReference type="Proteomes" id="UP001266995">
    <property type="component" value="Unassembled WGS sequence"/>
</dbReference>
<reference evidence="6" key="4">
    <citation type="submission" date="2023-03" db="EMBL/GenBank/DDBJ databases">
        <title>DFI Biobank Strains.</title>
        <authorList>
            <person name="Mostad J."/>
            <person name="Paddock L."/>
            <person name="Medina S."/>
            <person name="Waligurski E."/>
            <person name="Barat B."/>
            <person name="Smith R."/>
            <person name="Burgo V."/>
            <person name="Metcalfe C."/>
            <person name="Woodson C."/>
            <person name="Sundararajan A."/>
            <person name="Ramaswamy R."/>
            <person name="Lin H."/>
            <person name="Pamer E.G."/>
        </authorList>
    </citation>
    <scope>NUCLEOTIDE SEQUENCE</scope>
    <source>
        <strain evidence="6">DFI.9.5</strain>
    </source>
</reference>
<dbReference type="EMBL" id="JAVSNH010000001">
    <property type="protein sequence ID" value="MDT4513008.1"/>
    <property type="molecule type" value="Genomic_DNA"/>
</dbReference>
<sequence>MRKLLYCFFFLLTFSSQSVAWAQDGRKQETAQKEQPSSTIVLTVSAENRVRVQNAEPGSQMEVYNIVGVKLTTIRIDSTDVTVQVNLPKGYYIFKIGNVVRKVVIK</sequence>
<dbReference type="RefSeq" id="WP_007212918.1">
    <property type="nucleotide sequence ID" value="NZ_CABMLT010000015.1"/>
</dbReference>
<evidence type="ECO:0000313" key="3">
    <source>
        <dbReference type="EMBL" id="KAA5410186.1"/>
    </source>
</evidence>
<organism evidence="2 9">
    <name type="scientific">Bacteroides cellulosilyticus</name>
    <dbReference type="NCBI Taxonomy" id="246787"/>
    <lineage>
        <taxon>Bacteria</taxon>
        <taxon>Pseudomonadati</taxon>
        <taxon>Bacteroidota</taxon>
        <taxon>Bacteroidia</taxon>
        <taxon>Bacteroidales</taxon>
        <taxon>Bacteroidaceae</taxon>
        <taxon>Bacteroides</taxon>
    </lineage>
</organism>
<dbReference type="EMBL" id="VVYX01000028">
    <property type="protein sequence ID" value="KAA5415735.1"/>
    <property type="molecule type" value="Genomic_DNA"/>
</dbReference>
<evidence type="ECO:0000313" key="2">
    <source>
        <dbReference type="EMBL" id="ALJ61656.1"/>
    </source>
</evidence>
<dbReference type="GeneID" id="66309771"/>
<evidence type="ECO:0000313" key="11">
    <source>
        <dbReference type="Proteomes" id="UP000325055"/>
    </source>
</evidence>
<name>A0A0P0GNJ3_9BACE</name>
<evidence type="ECO:0000313" key="12">
    <source>
        <dbReference type="Proteomes" id="UP000448877"/>
    </source>
</evidence>
<reference evidence="2 9" key="1">
    <citation type="journal article" date="2015" name="Science">
        <title>Genetic determinants of in vivo fitness and diet responsiveness in multiple human gut Bacteroides.</title>
        <authorList>
            <person name="Wu M."/>
            <person name="McNulty N.P."/>
            <person name="Rodionov D.A."/>
            <person name="Khoroshkin M.S."/>
            <person name="Griffin N.W."/>
            <person name="Cheng J."/>
            <person name="Latreille P."/>
            <person name="Kerstetter R.A."/>
            <person name="Terrapon N."/>
            <person name="Henrissat B."/>
            <person name="Osterman A.L."/>
            <person name="Gordon J.I."/>
        </authorList>
    </citation>
    <scope>NUCLEOTIDE SEQUENCE [LARGE SCALE GENOMIC DNA]</scope>
    <source>
        <strain evidence="2 9">WH2</strain>
    </source>
</reference>
<reference evidence="7" key="5">
    <citation type="submission" date="2023-08" db="EMBL/GenBank/DDBJ databases">
        <title>Reintroducing virulent viruses to syntetic microbiomes.</title>
        <authorList>
            <person name="Wilde J."/>
            <person name="Boyes R."/>
            <person name="Robinson A.V."/>
            <person name="Daisley B.A."/>
            <person name="Allen-Vercoe E."/>
        </authorList>
    </citation>
    <scope>NUCLEOTIDE SEQUENCE</scope>
    <source>
        <strain evidence="7">225I_12FAA</strain>
    </source>
</reference>
<dbReference type="Proteomes" id="UP000325055">
    <property type="component" value="Unassembled WGS sequence"/>
</dbReference>
<evidence type="ECO:0000313" key="4">
    <source>
        <dbReference type="EMBL" id="KAA5412209.1"/>
    </source>
</evidence>
<reference evidence="8 10" key="2">
    <citation type="submission" date="2018-08" db="EMBL/GenBank/DDBJ databases">
        <title>A genome reference for cultivated species of the human gut microbiota.</title>
        <authorList>
            <person name="Zou Y."/>
            <person name="Xue W."/>
            <person name="Luo G."/>
        </authorList>
    </citation>
    <scope>NUCLEOTIDE SEQUENCE [LARGE SCALE GENOMIC DNA]</scope>
    <source>
        <strain evidence="8 10">AF22-3AC</strain>
    </source>
</reference>
<reference evidence="11 12" key="3">
    <citation type="journal article" date="2019" name="Nat. Med.">
        <title>A library of human gut bacterial isolates paired with longitudinal multiomics data enables mechanistic microbiome research.</title>
        <authorList>
            <person name="Poyet M."/>
            <person name="Groussin M."/>
            <person name="Gibbons S.M."/>
            <person name="Avila-Pacheco J."/>
            <person name="Jiang X."/>
            <person name="Kearney S.M."/>
            <person name="Perrotta A.R."/>
            <person name="Berdy B."/>
            <person name="Zhao S."/>
            <person name="Lieberman T.D."/>
            <person name="Swanson P.K."/>
            <person name="Smith M."/>
            <person name="Roesemann S."/>
            <person name="Alexander J.E."/>
            <person name="Rich S.A."/>
            <person name="Livny J."/>
            <person name="Vlamakis H."/>
            <person name="Clish C."/>
            <person name="Bullock K."/>
            <person name="Deik A."/>
            <person name="Scott J."/>
            <person name="Pierce K.A."/>
            <person name="Xavier R.J."/>
            <person name="Alm E.J."/>
        </authorList>
    </citation>
    <scope>NUCLEOTIDE SEQUENCE [LARGE SCALE GENOMIC DNA]</scope>
    <source>
        <strain evidence="4 12">BIOML-A6</strain>
        <strain evidence="3 11">BIOML-A7</strain>
        <strain evidence="5 13">BIOML-A8</strain>
    </source>
</reference>
<dbReference type="EMBL" id="QRVJ01000031">
    <property type="protein sequence ID" value="RGS33151.1"/>
    <property type="molecule type" value="Genomic_DNA"/>
</dbReference>
<gene>
    <name evidence="2" type="ORF">BcellWH2_04439</name>
    <name evidence="8" type="ORF">DWX97_22630</name>
    <name evidence="4" type="ORF">F2Y81_26540</name>
    <name evidence="3" type="ORF">F2Y86_05670</name>
    <name evidence="5" type="ORF">F2Y87_20265</name>
    <name evidence="6" type="ORF">PZH42_17175</name>
    <name evidence="7" type="ORF">RO785_18725</name>
</gene>
<accession>A0A0P0GNJ3</accession>
<feature type="chain" id="PRO_5013461348" evidence="1">
    <location>
        <begin position="23"/>
        <end position="106"/>
    </location>
</feature>
<keyword evidence="1" id="KW-0732">Signal</keyword>
<dbReference type="Proteomes" id="UP000061809">
    <property type="component" value="Chromosome"/>
</dbReference>
<evidence type="ECO:0000313" key="6">
    <source>
        <dbReference type="EMBL" id="MDE8695844.1"/>
    </source>
</evidence>
<dbReference type="Proteomes" id="UP000482653">
    <property type="component" value="Unassembled WGS sequence"/>
</dbReference>
<dbReference type="Proteomes" id="UP000448877">
    <property type="component" value="Unassembled WGS sequence"/>
</dbReference>
<dbReference type="InterPro" id="IPR026444">
    <property type="entry name" value="Secre_tail"/>
</dbReference>
<feature type="signal peptide" evidence="1">
    <location>
        <begin position="1"/>
        <end position="22"/>
    </location>
</feature>
<evidence type="ECO:0000313" key="13">
    <source>
        <dbReference type="Proteomes" id="UP000482653"/>
    </source>
</evidence>
<evidence type="ECO:0000313" key="5">
    <source>
        <dbReference type="EMBL" id="KAA5415735.1"/>
    </source>
</evidence>
<dbReference type="eggNOG" id="ENOG5033JEG">
    <property type="taxonomic scope" value="Bacteria"/>
</dbReference>
<evidence type="ECO:0000313" key="7">
    <source>
        <dbReference type="EMBL" id="MDT4513008.1"/>
    </source>
</evidence>
<dbReference type="NCBIfam" id="TIGR04183">
    <property type="entry name" value="Por_Secre_tail"/>
    <property type="match status" value="1"/>
</dbReference>
<dbReference type="KEGG" id="bcel:BcellWH2_04439"/>
<dbReference type="STRING" id="246787.BcellWH2_04439"/>
<dbReference type="PATRIC" id="fig|246787.4.peg.4587"/>
<dbReference type="EMBL" id="CP012801">
    <property type="protein sequence ID" value="ALJ61656.1"/>
    <property type="molecule type" value="Genomic_DNA"/>
</dbReference>
<dbReference type="AlphaFoldDB" id="A0A0P0GNJ3"/>
<dbReference type="Proteomes" id="UP001221924">
    <property type="component" value="Unassembled WGS sequence"/>
</dbReference>
<evidence type="ECO:0000256" key="1">
    <source>
        <dbReference type="SAM" id="SignalP"/>
    </source>
</evidence>
<evidence type="ECO:0000313" key="10">
    <source>
        <dbReference type="Proteomes" id="UP000283341"/>
    </source>
</evidence>
<evidence type="ECO:0000313" key="9">
    <source>
        <dbReference type="Proteomes" id="UP000061809"/>
    </source>
</evidence>